<protein>
    <submittedName>
        <fullName evidence="2">NAD(P)H-binding protein</fullName>
    </submittedName>
</protein>
<reference evidence="2" key="1">
    <citation type="submission" date="2019-09" db="EMBL/GenBank/DDBJ databases">
        <authorList>
            <person name="Teo W.F.A."/>
            <person name="Duangmal K."/>
        </authorList>
    </citation>
    <scope>NUCLEOTIDE SEQUENCE [LARGE SCALE GENOMIC DNA]</scope>
    <source>
        <strain evidence="2">K81G1</strain>
    </source>
</reference>
<accession>A0A5N0V1K3</accession>
<evidence type="ECO:0000259" key="1">
    <source>
        <dbReference type="Pfam" id="PF13460"/>
    </source>
</evidence>
<dbReference type="PANTHER" id="PTHR43162">
    <property type="match status" value="1"/>
</dbReference>
<dbReference type="OrthoDB" id="3207931at2"/>
<dbReference type="InterPro" id="IPR051604">
    <property type="entry name" value="Ergot_Alk_Oxidoreductase"/>
</dbReference>
<comment type="caution">
    <text evidence="2">The sequence shown here is derived from an EMBL/GenBank/DDBJ whole genome shotgun (WGS) entry which is preliminary data.</text>
</comment>
<sequence>MTILVTGARGGISRAVAGQLLEAGHEVRVGGRVPEGDVVELDLARPETFGAVQGIRAVFLYAELGGLKPFLDAAREAGVEQVVLLSARGADPAAADAIMRVHGEAEAAVRESGIPWTFLRPGGFATNRLWWAADVRAGRAVREPFPDSQSALIHEADLAAVARHALTEPGHANAAYALTGPESLTARRQAELIGEAIGRPVSVERQDLAEYRRELAHLPAELLETRIRRLAALTGKPDPTTATVEEVTGTPARGFAEWAADHAADFG</sequence>
<keyword evidence="3" id="KW-1185">Reference proteome</keyword>
<dbReference type="RefSeq" id="WP_144751139.1">
    <property type="nucleotide sequence ID" value="NZ_VMNW02000023.1"/>
</dbReference>
<feature type="domain" description="NAD(P)-binding" evidence="1">
    <location>
        <begin position="7"/>
        <end position="169"/>
    </location>
</feature>
<dbReference type="PANTHER" id="PTHR43162:SF1">
    <property type="entry name" value="PRESTALK A DIFFERENTIATION PROTEIN A"/>
    <property type="match status" value="1"/>
</dbReference>
<dbReference type="Proteomes" id="UP000319769">
    <property type="component" value="Unassembled WGS sequence"/>
</dbReference>
<proteinExistence type="predicted"/>
<dbReference type="SUPFAM" id="SSF51735">
    <property type="entry name" value="NAD(P)-binding Rossmann-fold domains"/>
    <property type="match status" value="1"/>
</dbReference>
<gene>
    <name evidence="2" type="ORF">FPZ12_018155</name>
</gene>
<dbReference type="InterPro" id="IPR036291">
    <property type="entry name" value="NAD(P)-bd_dom_sf"/>
</dbReference>
<dbReference type="AlphaFoldDB" id="A0A5N0V1K3"/>
<evidence type="ECO:0000313" key="3">
    <source>
        <dbReference type="Proteomes" id="UP000319769"/>
    </source>
</evidence>
<evidence type="ECO:0000313" key="2">
    <source>
        <dbReference type="EMBL" id="KAA9160266.1"/>
    </source>
</evidence>
<organism evidence="2 3">
    <name type="scientific">Amycolatopsis acidicola</name>
    <dbReference type="NCBI Taxonomy" id="2596893"/>
    <lineage>
        <taxon>Bacteria</taxon>
        <taxon>Bacillati</taxon>
        <taxon>Actinomycetota</taxon>
        <taxon>Actinomycetes</taxon>
        <taxon>Pseudonocardiales</taxon>
        <taxon>Pseudonocardiaceae</taxon>
        <taxon>Amycolatopsis</taxon>
    </lineage>
</organism>
<dbReference type="InterPro" id="IPR016040">
    <property type="entry name" value="NAD(P)-bd_dom"/>
</dbReference>
<dbReference type="Gene3D" id="3.40.50.720">
    <property type="entry name" value="NAD(P)-binding Rossmann-like Domain"/>
    <property type="match status" value="1"/>
</dbReference>
<name>A0A5N0V1K3_9PSEU</name>
<dbReference type="Pfam" id="PF13460">
    <property type="entry name" value="NAD_binding_10"/>
    <property type="match status" value="1"/>
</dbReference>
<dbReference type="EMBL" id="VMNW02000023">
    <property type="protein sequence ID" value="KAA9160266.1"/>
    <property type="molecule type" value="Genomic_DNA"/>
</dbReference>